<name>W3VJN4_MOEAP</name>
<dbReference type="Gene3D" id="1.10.3080.10">
    <property type="entry name" value="Clc chloride channel"/>
    <property type="match status" value="1"/>
</dbReference>
<dbReference type="InterPro" id="IPR000644">
    <property type="entry name" value="CBS_dom"/>
</dbReference>
<dbReference type="GO" id="GO:0003723">
    <property type="term" value="F:RNA binding"/>
    <property type="evidence" value="ECO:0007669"/>
    <property type="project" value="UniProtKB-UniRule"/>
</dbReference>
<dbReference type="InterPro" id="IPR014743">
    <property type="entry name" value="Cl-channel_core"/>
</dbReference>
<feature type="transmembrane region" description="Helical" evidence="11">
    <location>
        <begin position="950"/>
        <end position="974"/>
    </location>
</feature>
<feature type="compositionally biased region" description="Acidic residues" evidence="12">
    <location>
        <begin position="211"/>
        <end position="220"/>
    </location>
</feature>
<feature type="compositionally biased region" description="Basic and acidic residues" evidence="12">
    <location>
        <begin position="221"/>
        <end position="232"/>
    </location>
</feature>
<evidence type="ECO:0000256" key="5">
    <source>
        <dbReference type="ARBA" id="ARBA00022989"/>
    </source>
</evidence>
<dbReference type="CDD" id="cd01921">
    <property type="entry name" value="cyclophilin_RRM"/>
    <property type="match status" value="1"/>
</dbReference>
<dbReference type="CDD" id="cd03684">
    <property type="entry name" value="ClC_3_like"/>
    <property type="match status" value="1"/>
</dbReference>
<dbReference type="Gene3D" id="3.90.1280.20">
    <property type="match status" value="1"/>
</dbReference>
<feature type="transmembrane region" description="Helical" evidence="11">
    <location>
        <begin position="848"/>
        <end position="869"/>
    </location>
</feature>
<dbReference type="CDD" id="cd12235">
    <property type="entry name" value="RRM_PPIL4"/>
    <property type="match status" value="1"/>
</dbReference>
<feature type="transmembrane region" description="Helical" evidence="11">
    <location>
        <begin position="1221"/>
        <end position="1242"/>
    </location>
</feature>
<dbReference type="EMBL" id="AWNI01000013">
    <property type="protein sequence ID" value="ETS61868.1"/>
    <property type="molecule type" value="Genomic_DNA"/>
</dbReference>
<feature type="domain" description="RRM" evidence="14">
    <location>
        <begin position="256"/>
        <end position="334"/>
    </location>
</feature>
<dbReference type="SUPFAM" id="SSF81340">
    <property type="entry name" value="Clc chloride channel"/>
    <property type="match status" value="1"/>
</dbReference>
<feature type="transmembrane region" description="Helical" evidence="11">
    <location>
        <begin position="881"/>
        <end position="901"/>
    </location>
</feature>
<dbReference type="PROSITE" id="PS50072">
    <property type="entry name" value="CSA_PPIASE_2"/>
    <property type="match status" value="1"/>
</dbReference>
<dbReference type="SUPFAM" id="SSF50891">
    <property type="entry name" value="Cyclophilin-like"/>
    <property type="match status" value="1"/>
</dbReference>
<feature type="transmembrane region" description="Helical" evidence="11">
    <location>
        <begin position="1067"/>
        <end position="1084"/>
    </location>
</feature>
<dbReference type="GO" id="GO:0006878">
    <property type="term" value="P:intracellular copper ion homeostasis"/>
    <property type="evidence" value="ECO:0007669"/>
    <property type="project" value="TreeGrafter"/>
</dbReference>
<dbReference type="GO" id="GO:0005247">
    <property type="term" value="F:voltage-gated chloride channel activity"/>
    <property type="evidence" value="ECO:0007669"/>
    <property type="project" value="TreeGrafter"/>
</dbReference>
<proteinExistence type="inferred from homology"/>
<dbReference type="SUPFAM" id="SSF54928">
    <property type="entry name" value="RNA-binding domain, RBD"/>
    <property type="match status" value="1"/>
</dbReference>
<evidence type="ECO:0000259" key="14">
    <source>
        <dbReference type="PROSITE" id="PS50102"/>
    </source>
</evidence>
<feature type="compositionally biased region" description="Low complexity" evidence="12">
    <location>
        <begin position="420"/>
        <end position="446"/>
    </location>
</feature>
<dbReference type="SMART" id="SM00116">
    <property type="entry name" value="CBS"/>
    <property type="match status" value="1"/>
</dbReference>
<dbReference type="InterPro" id="IPR035538">
    <property type="entry name" value="Cyclophilin_PPIL4"/>
</dbReference>
<keyword evidence="8 11" id="KW-0868">Chloride</keyword>
<evidence type="ECO:0000259" key="15">
    <source>
        <dbReference type="PROSITE" id="PS51371"/>
    </source>
</evidence>
<dbReference type="FunFam" id="1.10.3080.10:FF:000011">
    <property type="entry name" value="Chloride channel protein"/>
    <property type="match status" value="1"/>
</dbReference>
<feature type="transmembrane region" description="Helical" evidence="11">
    <location>
        <begin position="1149"/>
        <end position="1170"/>
    </location>
</feature>
<keyword evidence="10" id="KW-0129">CBS domain</keyword>
<dbReference type="GO" id="GO:0005783">
    <property type="term" value="C:endoplasmic reticulum"/>
    <property type="evidence" value="ECO:0007669"/>
    <property type="project" value="TreeGrafter"/>
</dbReference>
<dbReference type="Gene3D" id="3.30.70.330">
    <property type="match status" value="1"/>
</dbReference>
<dbReference type="Pfam" id="PF00076">
    <property type="entry name" value="RRM_1"/>
    <property type="match status" value="1"/>
</dbReference>
<evidence type="ECO:0000256" key="7">
    <source>
        <dbReference type="ARBA" id="ARBA00023136"/>
    </source>
</evidence>
<evidence type="ECO:0000259" key="13">
    <source>
        <dbReference type="PROSITE" id="PS50072"/>
    </source>
</evidence>
<comment type="catalytic activity">
    <reaction evidence="1">
        <text>[protein]-peptidylproline (omega=180) = [protein]-peptidylproline (omega=0)</text>
        <dbReference type="Rhea" id="RHEA:16237"/>
        <dbReference type="Rhea" id="RHEA-COMP:10747"/>
        <dbReference type="Rhea" id="RHEA-COMP:10748"/>
        <dbReference type="ChEBI" id="CHEBI:83833"/>
        <dbReference type="ChEBI" id="CHEBI:83834"/>
        <dbReference type="EC" id="5.2.1.8"/>
    </reaction>
</comment>
<feature type="compositionally biased region" description="Acidic residues" evidence="12">
    <location>
        <begin position="1447"/>
        <end position="1458"/>
    </location>
</feature>
<protein>
    <recommendedName>
        <fullName evidence="11">Chloride channel protein</fullName>
    </recommendedName>
</protein>
<dbReference type="PROSITE" id="PS50102">
    <property type="entry name" value="RRM"/>
    <property type="match status" value="1"/>
</dbReference>
<dbReference type="InterPro" id="IPR035979">
    <property type="entry name" value="RBD_domain_sf"/>
</dbReference>
<feature type="region of interest" description="Disordered" evidence="12">
    <location>
        <begin position="184"/>
        <end position="203"/>
    </location>
</feature>
<feature type="domain" description="CBS" evidence="15">
    <location>
        <begin position="1480"/>
        <end position="1536"/>
    </location>
</feature>
<feature type="transmembrane region" description="Helical" evidence="11">
    <location>
        <begin position="1117"/>
        <end position="1137"/>
    </location>
</feature>
<dbReference type="InterPro" id="IPR046342">
    <property type="entry name" value="CBS_dom_sf"/>
</dbReference>
<dbReference type="FunFam" id="3.90.1280.20:FF:000007">
    <property type="entry name" value="Chloride channel protein"/>
    <property type="match status" value="1"/>
</dbReference>
<evidence type="ECO:0000256" key="2">
    <source>
        <dbReference type="ARBA" id="ARBA00004141"/>
    </source>
</evidence>
<keyword evidence="4 11" id="KW-0812">Transmembrane</keyword>
<evidence type="ECO:0000256" key="6">
    <source>
        <dbReference type="ARBA" id="ARBA00023065"/>
    </source>
</evidence>
<evidence type="ECO:0000256" key="1">
    <source>
        <dbReference type="ARBA" id="ARBA00000971"/>
    </source>
</evidence>
<dbReference type="InterPro" id="IPR001807">
    <property type="entry name" value="ClC"/>
</dbReference>
<keyword evidence="7 11" id="KW-0472">Membrane</keyword>
<keyword evidence="3 11" id="KW-0813">Transport</keyword>
<evidence type="ECO:0000256" key="10">
    <source>
        <dbReference type="PROSITE-ProRule" id="PRU00703"/>
    </source>
</evidence>
<evidence type="ECO:0000256" key="11">
    <source>
        <dbReference type="RuleBase" id="RU361221"/>
    </source>
</evidence>
<dbReference type="HOGENOM" id="CLU_003181_0_0_1"/>
<dbReference type="GO" id="GO:0000324">
    <property type="term" value="C:fungal-type vacuole"/>
    <property type="evidence" value="ECO:0007669"/>
    <property type="project" value="TreeGrafter"/>
</dbReference>
<dbReference type="PANTHER" id="PTHR45711">
    <property type="entry name" value="CHLORIDE CHANNEL PROTEIN"/>
    <property type="match status" value="1"/>
</dbReference>
<evidence type="ECO:0000313" key="17">
    <source>
        <dbReference type="Proteomes" id="UP000019462"/>
    </source>
</evidence>
<dbReference type="Pfam" id="PF00160">
    <property type="entry name" value="Pro_isomerase"/>
    <property type="match status" value="1"/>
</dbReference>
<evidence type="ECO:0000256" key="12">
    <source>
        <dbReference type="SAM" id="MobiDB-lite"/>
    </source>
</evidence>
<comment type="caution">
    <text evidence="16">The sequence shown here is derived from an EMBL/GenBank/DDBJ whole genome shotgun (WGS) entry which is preliminary data.</text>
</comment>
<feature type="compositionally biased region" description="Basic and acidic residues" evidence="12">
    <location>
        <begin position="345"/>
        <end position="354"/>
    </location>
</feature>
<evidence type="ECO:0000256" key="8">
    <source>
        <dbReference type="ARBA" id="ARBA00023214"/>
    </source>
</evidence>
<evidence type="ECO:0000256" key="3">
    <source>
        <dbReference type="ARBA" id="ARBA00022448"/>
    </source>
</evidence>
<reference evidence="16 17" key="1">
    <citation type="journal article" date="2014" name="Genome Announc.">
        <title>Genome sequence of the basidiomycetous fungus Pseudozyma aphidis DSM70725, an efficient producer of biosurfactant mannosylerythritol lipids.</title>
        <authorList>
            <person name="Lorenz S."/>
            <person name="Guenther M."/>
            <person name="Grumaz C."/>
            <person name="Rupp S."/>
            <person name="Zibek S."/>
            <person name="Sohn K."/>
        </authorList>
    </citation>
    <scope>NUCLEOTIDE SEQUENCE [LARGE SCALE GENOMIC DNA]</scope>
    <source>
        <strain evidence="17">ATCC 32657 / CBS 517.83 / DSM 70725 / JCM 10318 / NBRC 10182 / NRRL Y-7954 / St-0401</strain>
    </source>
</reference>
<feature type="region of interest" description="Disordered" evidence="12">
    <location>
        <begin position="208"/>
        <end position="234"/>
    </location>
</feature>
<dbReference type="PANTHER" id="PTHR45711:SF9">
    <property type="entry name" value="ANION_PROTON EXCHANGE TRANSPORTER GEF1"/>
    <property type="match status" value="1"/>
</dbReference>
<comment type="subcellular location">
    <subcellularLocation>
        <location evidence="2 11">Membrane</location>
        <topology evidence="2 11">Multi-pass membrane protein</topology>
    </subcellularLocation>
</comment>
<keyword evidence="17" id="KW-1185">Reference proteome</keyword>
<dbReference type="PRINTS" id="PR00762">
    <property type="entry name" value="CLCHANNEL"/>
</dbReference>
<dbReference type="InterPro" id="IPR000504">
    <property type="entry name" value="RRM_dom"/>
</dbReference>
<evidence type="ECO:0000256" key="4">
    <source>
        <dbReference type="ARBA" id="ARBA00022692"/>
    </source>
</evidence>
<keyword evidence="5 11" id="KW-1133">Transmembrane helix</keyword>
<feature type="transmembrane region" description="Helical" evidence="11">
    <location>
        <begin position="1191"/>
        <end position="1215"/>
    </location>
</feature>
<organism evidence="16 17">
    <name type="scientific">Moesziomyces aphidis</name>
    <name type="common">Pseudozyma aphidis</name>
    <dbReference type="NCBI Taxonomy" id="84754"/>
    <lineage>
        <taxon>Eukaryota</taxon>
        <taxon>Fungi</taxon>
        <taxon>Dikarya</taxon>
        <taxon>Basidiomycota</taxon>
        <taxon>Ustilaginomycotina</taxon>
        <taxon>Ustilaginomycetes</taxon>
        <taxon>Ustilaginales</taxon>
        <taxon>Ustilaginaceae</taxon>
        <taxon>Moesziomyces</taxon>
    </lineage>
</organism>
<sequence length="1650" mass="177293">MSVLLETSVGDIVIDLHTEAAPRSCTNFLKLCSKHFYKLNAFFRVEKDFLAQTGDPTNTGKGGASIWSQLPSTSRDRLDSSLFQPDTDETLKHTSKGTVSFACIRSQEHAEDEGVALLAGSQFFITLKDDIEYLDGKHVPFGTVVEGQEAGGTLDKINAAFTDDQKRPLKDIRIRHVVVLEDPFPDPDGFSPPSRSPSPTPSQLHALRLADDEDLSEERDETEKEQQRRDADTNAAALTLEMVGDLPFAEIRPPENILFVCKLNPVTRSEDLELIFSRFGRIMSCEVIKDKKTGDSLQYAFIEFDKKDDAERAYFKMQNVLVDDRRIWVDFSQSVSRLHGDWVKKRNGGREAPRGHYKWGDQSSRNGSHAASRTSSYRPRDQVKGFARPVETKAGSVITRGRDDKTTATTGATAEVPSKAGASTTTETADTATRAPNANTTPVAQSVPNANTTVTAVVMMVEIEKASAQAAVAADAIAATTKIGATTTNVRGTGAILVVASASLIASLLAHCSIRHTPIARLSTCHPRRARAGQGDAMVADMSASPYTRSSALAPSPTAAYFPSSSRRSSVYTSNAAAEDDEALDEIRRYESFSTVDWVVDSTRERNRIARERNAASAHFSNAHLANGSRADAAWGHVGFGRAGIPPRWWSRGPWGRRAWLVWGIVKSALAAFTDSGVIVLVGILIGLNMGVISLATEWASDLKQGYCSSGWWLNQKFCCWEMMDPAGPGGAPLPAAAKALATATVTVTAPAASSDPTGSTTLLSTATPAAARATARAIAHEAYNLTLGAVRDHELWSRAAQDIFHDGLGAGLGLMARAEGAPSPGAGDLSETCTDWVPWSRWAFPAWIVYMLFASLLSFVCAHLVKSFAPYAAGSGISEIKCILAGFVINGYLGFWTLAIKSLTLPLAIASGLSVGKEGPAVHVACCIGNVVASFFRSFNRSQAKMRELLTAASAAGVAVAFGSPIGGVLFSLEEMAYNFPASTMWRSFLCALAATVTLSFMNPFRTGKLVLFQVSYDRDWHYFEIIFYMIIGVFGGLYGAFVIKYNLQVQSFRRNYLAKHGVSEVVVLAVLTAFIGYANKFLRIDMTESLEILFRECEGGGDYDNLCQSWAQWRMVNSLLLATVLRTALVIISYGCKVPAGIFVPSMAIGATFGRMVGILVKALYNAFPHWSLFSACQPDVPCITPGTYAFLGAAAALAGVTRITVAVVVIMFELTGALTYILPTMIVVGITKGVADWFSRGGIAEQMIKFSGYPFLDKDDHSFGVPVADVMRADPQVLYAAGMRLGELETKLADATYKGLPLVQSREDATLLGYAGKTELRYAVGKARRARTLNADTTCLFSVGPNRAHGSRRGTQQQDLLNVASLPTTAAADQALREDMLSRFSGAAAAGGALGLGGSGATAARASQRQHESESLIGQLDGAHDDDDDAPRARSNYPSAGADSDGDEMDEDAELGEAGGGVDGEGDSDVLELAGWIDPTPLIVQPDMALETVMDMFKNLGPRVILVVEYGKLSGLVTVKDVLKRIAQQEKAEAAARSASLPSTSAGAHEGIGGGELEVLLKEAYDWAQQQWASIAPHFDRLGARMGVSTRTASRASAYSHLGSHAGRYDSTPEPESESVPLHSSQGGQRHKPQEDQHSFVLGEADE</sequence>
<feature type="region of interest" description="Disordered" evidence="12">
    <location>
        <begin position="1400"/>
        <end position="1467"/>
    </location>
</feature>
<dbReference type="OrthoDB" id="44789at2759"/>
<feature type="compositionally biased region" description="Polar residues" evidence="12">
    <location>
        <begin position="361"/>
        <end position="377"/>
    </location>
</feature>
<feature type="domain" description="PPIase cyclophilin-type" evidence="13">
    <location>
        <begin position="6"/>
        <end position="179"/>
    </location>
</feature>
<dbReference type="Pfam" id="PF00571">
    <property type="entry name" value="CBS"/>
    <property type="match status" value="1"/>
</dbReference>
<comment type="similarity">
    <text evidence="11">Belongs to the chloride channel (TC 2.A.49) family.</text>
</comment>
<dbReference type="Proteomes" id="UP000019462">
    <property type="component" value="Unassembled WGS sequence"/>
</dbReference>
<dbReference type="PROSITE" id="PS51371">
    <property type="entry name" value="CBS"/>
    <property type="match status" value="1"/>
</dbReference>
<feature type="region of interest" description="Disordered" evidence="12">
    <location>
        <begin position="1604"/>
        <end position="1650"/>
    </location>
</feature>
<feature type="transmembrane region" description="Helical" evidence="11">
    <location>
        <begin position="1027"/>
        <end position="1047"/>
    </location>
</feature>
<keyword evidence="9" id="KW-0694">RNA-binding</keyword>
<dbReference type="GO" id="GO:0003755">
    <property type="term" value="F:peptidyl-prolyl cis-trans isomerase activity"/>
    <property type="evidence" value="ECO:0007669"/>
    <property type="project" value="UniProtKB-EC"/>
</dbReference>
<dbReference type="InterPro" id="IPR029000">
    <property type="entry name" value="Cyclophilin-like_dom_sf"/>
</dbReference>
<dbReference type="SMART" id="SM00360">
    <property type="entry name" value="RRM"/>
    <property type="match status" value="1"/>
</dbReference>
<dbReference type="GO" id="GO:0005794">
    <property type="term" value="C:Golgi apparatus"/>
    <property type="evidence" value="ECO:0007669"/>
    <property type="project" value="TreeGrafter"/>
</dbReference>
<accession>W3VJN4</accession>
<keyword evidence="6 11" id="KW-0406">Ion transport</keyword>
<gene>
    <name evidence="16" type="ORF">PaG_03976</name>
</gene>
<feature type="region of interest" description="Disordered" evidence="12">
    <location>
        <begin position="345"/>
        <end position="446"/>
    </location>
</feature>
<dbReference type="Pfam" id="PF00654">
    <property type="entry name" value="Voltage_CLC"/>
    <property type="match status" value="1"/>
</dbReference>
<dbReference type="GO" id="GO:0006879">
    <property type="term" value="P:intracellular iron ion homeostasis"/>
    <property type="evidence" value="ECO:0007669"/>
    <property type="project" value="TreeGrafter"/>
</dbReference>
<evidence type="ECO:0000256" key="9">
    <source>
        <dbReference type="PROSITE-ProRule" id="PRU00176"/>
    </source>
</evidence>
<dbReference type="Gene3D" id="2.40.100.10">
    <property type="entry name" value="Cyclophilin-like"/>
    <property type="match status" value="1"/>
</dbReference>
<feature type="transmembrane region" description="Helical" evidence="11">
    <location>
        <begin position="921"/>
        <end position="938"/>
    </location>
</feature>
<dbReference type="GO" id="GO:0005886">
    <property type="term" value="C:plasma membrane"/>
    <property type="evidence" value="ECO:0007669"/>
    <property type="project" value="TreeGrafter"/>
</dbReference>
<evidence type="ECO:0000313" key="16">
    <source>
        <dbReference type="EMBL" id="ETS61868.1"/>
    </source>
</evidence>
<dbReference type="Gene3D" id="3.10.580.20">
    <property type="match status" value="1"/>
</dbReference>
<dbReference type="SUPFAM" id="SSF54631">
    <property type="entry name" value="CBS-domain pair"/>
    <property type="match status" value="1"/>
</dbReference>
<dbReference type="InterPro" id="IPR002130">
    <property type="entry name" value="Cyclophilin-type_PPIase_dom"/>
</dbReference>
<dbReference type="InterPro" id="IPR012677">
    <property type="entry name" value="Nucleotide-bd_a/b_plait_sf"/>
</dbReference>
<dbReference type="GO" id="GO:0005769">
    <property type="term" value="C:early endosome"/>
    <property type="evidence" value="ECO:0007669"/>
    <property type="project" value="TreeGrafter"/>
</dbReference>